<reference evidence="7 8" key="1">
    <citation type="submission" date="2017-02" db="EMBL/GenBank/DDBJ databases">
        <authorList>
            <person name="Peterson S.W."/>
        </authorList>
    </citation>
    <scope>NUCLEOTIDE SEQUENCE [LARGE SCALE GENOMIC DNA]</scope>
    <source>
        <strain evidence="7 8">DSM 18034</strain>
    </source>
</reference>
<evidence type="ECO:0000256" key="4">
    <source>
        <dbReference type="ARBA" id="ARBA00022679"/>
    </source>
</evidence>
<proteinExistence type="predicted"/>
<gene>
    <name evidence="7" type="ORF">SAMN02745702_02728</name>
</gene>
<keyword evidence="4 7" id="KW-0808">Transferase</keyword>
<dbReference type="SUPFAM" id="SSF53335">
    <property type="entry name" value="S-adenosyl-L-methionine-dependent methyltransferases"/>
    <property type="match status" value="1"/>
</dbReference>
<protein>
    <recommendedName>
        <fullName evidence="2">protein-glutamate O-methyltransferase</fullName>
        <ecNumber evidence="2">2.1.1.80</ecNumber>
    </recommendedName>
</protein>
<accession>A0A1T4WWI5</accession>
<evidence type="ECO:0000256" key="3">
    <source>
        <dbReference type="ARBA" id="ARBA00022603"/>
    </source>
</evidence>
<dbReference type="InterPro" id="IPR022642">
    <property type="entry name" value="CheR_C"/>
</dbReference>
<dbReference type="AlphaFoldDB" id="A0A1T4WWI5"/>
<evidence type="ECO:0000313" key="7">
    <source>
        <dbReference type="EMBL" id="SKA81609.1"/>
    </source>
</evidence>
<dbReference type="Proteomes" id="UP000189733">
    <property type="component" value="Unassembled WGS sequence"/>
</dbReference>
<dbReference type="Pfam" id="PF03705">
    <property type="entry name" value="CheR_N"/>
    <property type="match status" value="1"/>
</dbReference>
<name>A0A1T4WWI5_9BACT</name>
<dbReference type="SMART" id="SM00138">
    <property type="entry name" value="MeTrc"/>
    <property type="match status" value="1"/>
</dbReference>
<dbReference type="Gene3D" id="3.40.50.150">
    <property type="entry name" value="Vaccinia Virus protein VP39"/>
    <property type="match status" value="1"/>
</dbReference>
<sequence>MRQASKKSESSTARSRLPAGMSDGDFHRLSSFIYSTCGIQLPERKKIMLQARLQKRLRVLEIGSYSAYTRLVLNSEEGKQEIPFLIDAVTTNTTDFFREAHHFEYLKYQVLPRWMAERLSGRPFTVWSAGCSIGAEPYTLGMVLADFAAGHPGFMYRILGTDISGEALQTAQRAVYTIDQAKGVPERYKKKYMLRSKDKTKPLVRVGPEIRRTVNFSQLNFMTAFTLRSMMDVVFCRNVLIYFDRETQFQIVRRLCSQLHSGGYLFIGHSESLAGMDLPVRQLIPTVYLKS</sequence>
<dbReference type="PIRSF" id="PIRSF000410">
    <property type="entry name" value="CheR"/>
    <property type="match status" value="1"/>
</dbReference>
<feature type="domain" description="CheR-type methyltransferase" evidence="6">
    <location>
        <begin position="21"/>
        <end position="291"/>
    </location>
</feature>
<dbReference type="InterPro" id="IPR022641">
    <property type="entry name" value="CheR_N"/>
</dbReference>
<dbReference type="RefSeq" id="WP_078685990.1">
    <property type="nucleotide sequence ID" value="NZ_FUYA01000011.1"/>
</dbReference>
<comment type="catalytic activity">
    <reaction evidence="1">
        <text>L-glutamyl-[protein] + S-adenosyl-L-methionine = [protein]-L-glutamate 5-O-methyl ester + S-adenosyl-L-homocysteine</text>
        <dbReference type="Rhea" id="RHEA:24452"/>
        <dbReference type="Rhea" id="RHEA-COMP:10208"/>
        <dbReference type="Rhea" id="RHEA-COMP:10311"/>
        <dbReference type="ChEBI" id="CHEBI:29973"/>
        <dbReference type="ChEBI" id="CHEBI:57856"/>
        <dbReference type="ChEBI" id="CHEBI:59789"/>
        <dbReference type="ChEBI" id="CHEBI:82795"/>
        <dbReference type="EC" id="2.1.1.80"/>
    </reaction>
</comment>
<dbReference type="GO" id="GO:0008983">
    <property type="term" value="F:protein-glutamate O-methyltransferase activity"/>
    <property type="evidence" value="ECO:0007669"/>
    <property type="project" value="UniProtKB-EC"/>
</dbReference>
<evidence type="ECO:0000256" key="2">
    <source>
        <dbReference type="ARBA" id="ARBA00012534"/>
    </source>
</evidence>
<keyword evidence="3 7" id="KW-0489">Methyltransferase</keyword>
<organism evidence="7 8">
    <name type="scientific">Desulfobaculum bizertense DSM 18034</name>
    <dbReference type="NCBI Taxonomy" id="1121442"/>
    <lineage>
        <taxon>Bacteria</taxon>
        <taxon>Pseudomonadati</taxon>
        <taxon>Thermodesulfobacteriota</taxon>
        <taxon>Desulfovibrionia</taxon>
        <taxon>Desulfovibrionales</taxon>
        <taxon>Desulfovibrionaceae</taxon>
        <taxon>Desulfobaculum</taxon>
    </lineage>
</organism>
<keyword evidence="8" id="KW-1185">Reference proteome</keyword>
<dbReference type="InterPro" id="IPR029063">
    <property type="entry name" value="SAM-dependent_MTases_sf"/>
</dbReference>
<dbReference type="InterPro" id="IPR026024">
    <property type="entry name" value="Chemotaxis_MeTrfase_CheR"/>
</dbReference>
<evidence type="ECO:0000256" key="1">
    <source>
        <dbReference type="ARBA" id="ARBA00001541"/>
    </source>
</evidence>
<dbReference type="PRINTS" id="PR00996">
    <property type="entry name" value="CHERMTFRASE"/>
</dbReference>
<dbReference type="PANTHER" id="PTHR24422">
    <property type="entry name" value="CHEMOTAXIS PROTEIN METHYLTRANSFERASE"/>
    <property type="match status" value="1"/>
</dbReference>
<dbReference type="EC" id="2.1.1.80" evidence="2"/>
<evidence type="ECO:0000313" key="8">
    <source>
        <dbReference type="Proteomes" id="UP000189733"/>
    </source>
</evidence>
<keyword evidence="5" id="KW-0949">S-adenosyl-L-methionine</keyword>
<dbReference type="SUPFAM" id="SSF47757">
    <property type="entry name" value="Chemotaxis receptor methyltransferase CheR, N-terminal domain"/>
    <property type="match status" value="1"/>
</dbReference>
<dbReference type="PROSITE" id="PS50123">
    <property type="entry name" value="CHER"/>
    <property type="match status" value="1"/>
</dbReference>
<dbReference type="Pfam" id="PF01739">
    <property type="entry name" value="CheR"/>
    <property type="match status" value="1"/>
</dbReference>
<dbReference type="GO" id="GO:0032259">
    <property type="term" value="P:methylation"/>
    <property type="evidence" value="ECO:0007669"/>
    <property type="project" value="UniProtKB-KW"/>
</dbReference>
<evidence type="ECO:0000259" key="6">
    <source>
        <dbReference type="PROSITE" id="PS50123"/>
    </source>
</evidence>
<dbReference type="InterPro" id="IPR000780">
    <property type="entry name" value="CheR_MeTrfase"/>
</dbReference>
<dbReference type="InterPro" id="IPR050903">
    <property type="entry name" value="Bact_Chemotaxis_MeTrfase"/>
</dbReference>
<dbReference type="STRING" id="1121442.SAMN02745702_02728"/>
<dbReference type="EMBL" id="FUYA01000011">
    <property type="protein sequence ID" value="SKA81609.1"/>
    <property type="molecule type" value="Genomic_DNA"/>
</dbReference>
<dbReference type="InterPro" id="IPR036804">
    <property type="entry name" value="CheR_N_sf"/>
</dbReference>
<dbReference type="PANTHER" id="PTHR24422:SF26">
    <property type="entry name" value="CHEMOTAXIS PROTEIN METHYLTRANSFERASE"/>
    <property type="match status" value="1"/>
</dbReference>
<dbReference type="Gene3D" id="1.10.155.10">
    <property type="entry name" value="Chemotaxis receptor methyltransferase CheR, N-terminal domain"/>
    <property type="match status" value="1"/>
</dbReference>
<evidence type="ECO:0000256" key="5">
    <source>
        <dbReference type="ARBA" id="ARBA00022691"/>
    </source>
</evidence>